<accession>A0A2S8NV62</accession>
<comment type="caution">
    <text evidence="6">The sequence shown here is derived from an EMBL/GenBank/DDBJ whole genome shotgun (WGS) entry which is preliminary data.</text>
</comment>
<sequence length="271" mass="31590">MKFINFFKILFLKDTQDNYFILTSLLQTCLLVLSSSVISIFLGLGLGIILYLNHYKKNLLQKVVYITLIGIVHFLTSLPFVFFSFFMLFVVLSPLINNIQEHKILVSYVCLIIFLTLIFAKKCEQILIKNGLELKSNKKNNQKKLKFFSKTQYEILSKINLLINSGFVYSVIISGYLEDKKIGHLFYTVLKSCIKNDGTAFLNDSLKNISITLHSSFGDWNNKTFLFNLFWLIVLVTQSIFWSLYYLIRKKNCKIIRFLSVKDNDNIQLDF</sequence>
<dbReference type="Proteomes" id="UP000238672">
    <property type="component" value="Unassembled WGS sequence"/>
</dbReference>
<gene>
    <name evidence="6" type="ORF">C6B37_01045</name>
</gene>
<keyword evidence="3 5" id="KW-1133">Transmembrane helix</keyword>
<feature type="transmembrane region" description="Helical" evidence="5">
    <location>
        <begin position="64"/>
        <end position="92"/>
    </location>
</feature>
<evidence type="ECO:0000313" key="7">
    <source>
        <dbReference type="Proteomes" id="UP000238672"/>
    </source>
</evidence>
<dbReference type="EMBL" id="PUUG01000021">
    <property type="protein sequence ID" value="PQP79792.1"/>
    <property type="molecule type" value="Genomic_DNA"/>
</dbReference>
<protein>
    <submittedName>
        <fullName evidence="6">Uncharacterized protein</fullName>
    </submittedName>
</protein>
<evidence type="ECO:0000256" key="4">
    <source>
        <dbReference type="ARBA" id="ARBA00023136"/>
    </source>
</evidence>
<feature type="transmembrane region" description="Helical" evidence="5">
    <location>
        <begin position="159"/>
        <end position="177"/>
    </location>
</feature>
<dbReference type="InterPro" id="IPR035906">
    <property type="entry name" value="MetI-like_sf"/>
</dbReference>
<feature type="transmembrane region" description="Helical" evidence="5">
    <location>
        <begin position="225"/>
        <end position="248"/>
    </location>
</feature>
<evidence type="ECO:0000256" key="3">
    <source>
        <dbReference type="ARBA" id="ARBA00022989"/>
    </source>
</evidence>
<proteinExistence type="predicted"/>
<dbReference type="SUPFAM" id="SSF161098">
    <property type="entry name" value="MetI-like"/>
    <property type="match status" value="1"/>
</dbReference>
<keyword evidence="4 5" id="KW-0472">Membrane</keyword>
<evidence type="ECO:0000256" key="1">
    <source>
        <dbReference type="ARBA" id="ARBA00004141"/>
    </source>
</evidence>
<evidence type="ECO:0000313" key="6">
    <source>
        <dbReference type="EMBL" id="PQP79792.1"/>
    </source>
</evidence>
<name>A0A2S8NV62_9MOLU</name>
<evidence type="ECO:0000256" key="2">
    <source>
        <dbReference type="ARBA" id="ARBA00022692"/>
    </source>
</evidence>
<feature type="transmembrane region" description="Helical" evidence="5">
    <location>
        <begin position="20"/>
        <end position="52"/>
    </location>
</feature>
<comment type="subcellular location">
    <subcellularLocation>
        <location evidence="1">Membrane</location>
        <topology evidence="1">Multi-pass membrane protein</topology>
    </subcellularLocation>
</comment>
<evidence type="ECO:0000256" key="5">
    <source>
        <dbReference type="SAM" id="Phobius"/>
    </source>
</evidence>
<dbReference type="Gene3D" id="1.10.3720.10">
    <property type="entry name" value="MetI-like"/>
    <property type="match status" value="1"/>
</dbReference>
<keyword evidence="7" id="KW-1185">Reference proteome</keyword>
<dbReference type="AlphaFoldDB" id="A0A2S8NV62"/>
<reference evidence="6 7" key="1">
    <citation type="submission" date="2018-02" db="EMBL/GenBank/DDBJ databases">
        <title>Metagenomics reveals mixed infection of spiroplasma and phytoplasma in chicory.</title>
        <authorList>
            <person name="Polano C."/>
            <person name="Moruzzi S."/>
            <person name="Ermacora P."/>
            <person name="Ferrini F."/>
            <person name="Martini M."/>
            <person name="Firrao G."/>
        </authorList>
    </citation>
    <scope>NUCLEOTIDE SEQUENCE [LARGE SCALE GENOMIC DNA]</scope>
    <source>
        <strain evidence="6 7">ChiP</strain>
    </source>
</reference>
<organism evidence="6 7">
    <name type="scientific">Candidatus Phytoplasma phoenicium</name>
    <dbReference type="NCBI Taxonomy" id="198422"/>
    <lineage>
        <taxon>Bacteria</taxon>
        <taxon>Bacillati</taxon>
        <taxon>Mycoplasmatota</taxon>
        <taxon>Mollicutes</taxon>
        <taxon>Acholeplasmatales</taxon>
        <taxon>Acholeplasmataceae</taxon>
        <taxon>Candidatus Phytoplasma</taxon>
        <taxon>16SrIX (Pigeon pea witches'-broom group)</taxon>
    </lineage>
</organism>
<feature type="transmembrane region" description="Helical" evidence="5">
    <location>
        <begin position="104"/>
        <end position="120"/>
    </location>
</feature>
<keyword evidence="2 5" id="KW-0812">Transmembrane</keyword>
<dbReference type="GO" id="GO:0016020">
    <property type="term" value="C:membrane"/>
    <property type="evidence" value="ECO:0007669"/>
    <property type="project" value="UniProtKB-SubCell"/>
</dbReference>